<sequence>MHKGEVVYENKGRRGDLSFLKEDTLRRIYGPPSPNTSKLQKGWIQVFFRGKDGVPLTRRPGEVPPENSDGKILPNLRFHVVECLQVAE</sequence>
<evidence type="ECO:0000313" key="1">
    <source>
        <dbReference type="EMBL" id="CAD7399621.1"/>
    </source>
</evidence>
<proteinExistence type="predicted"/>
<reference evidence="1" key="1">
    <citation type="submission" date="2020-11" db="EMBL/GenBank/DDBJ databases">
        <authorList>
            <person name="Tran Van P."/>
        </authorList>
    </citation>
    <scope>NUCLEOTIDE SEQUENCE</scope>
</reference>
<dbReference type="AlphaFoldDB" id="A0A7R9CQE7"/>
<gene>
    <name evidence="1" type="ORF">TPSB3V08_LOCUS2250</name>
</gene>
<protein>
    <submittedName>
        <fullName evidence="1">Uncharacterized protein</fullName>
    </submittedName>
</protein>
<accession>A0A7R9CQE7</accession>
<organism evidence="1">
    <name type="scientific">Timema poppense</name>
    <name type="common">Walking stick</name>
    <dbReference type="NCBI Taxonomy" id="170557"/>
    <lineage>
        <taxon>Eukaryota</taxon>
        <taxon>Metazoa</taxon>
        <taxon>Ecdysozoa</taxon>
        <taxon>Arthropoda</taxon>
        <taxon>Hexapoda</taxon>
        <taxon>Insecta</taxon>
        <taxon>Pterygota</taxon>
        <taxon>Neoptera</taxon>
        <taxon>Polyneoptera</taxon>
        <taxon>Phasmatodea</taxon>
        <taxon>Timematodea</taxon>
        <taxon>Timematoidea</taxon>
        <taxon>Timematidae</taxon>
        <taxon>Timema</taxon>
    </lineage>
</organism>
<name>A0A7R9CQE7_TIMPO</name>
<dbReference type="EMBL" id="OD000876">
    <property type="protein sequence ID" value="CAD7399621.1"/>
    <property type="molecule type" value="Genomic_DNA"/>
</dbReference>